<accession>A0A1G7ZWC2</accession>
<dbReference type="Proteomes" id="UP000198656">
    <property type="component" value="Unassembled WGS sequence"/>
</dbReference>
<keyword evidence="3" id="KW-0067">ATP-binding</keyword>
<organism evidence="6 7">
    <name type="scientific">Desulfosporosinus hippei DSM 8344</name>
    <dbReference type="NCBI Taxonomy" id="1121419"/>
    <lineage>
        <taxon>Bacteria</taxon>
        <taxon>Bacillati</taxon>
        <taxon>Bacillota</taxon>
        <taxon>Clostridia</taxon>
        <taxon>Eubacteriales</taxon>
        <taxon>Desulfitobacteriaceae</taxon>
        <taxon>Desulfosporosinus</taxon>
    </lineage>
</organism>
<dbReference type="Gene3D" id="3.40.50.300">
    <property type="entry name" value="P-loop containing nucleotide triphosphate hydrolases"/>
    <property type="match status" value="1"/>
</dbReference>
<evidence type="ECO:0000256" key="2">
    <source>
        <dbReference type="ARBA" id="ARBA00022741"/>
    </source>
</evidence>
<evidence type="ECO:0000256" key="3">
    <source>
        <dbReference type="ARBA" id="ARBA00022840"/>
    </source>
</evidence>
<evidence type="ECO:0000259" key="5">
    <source>
        <dbReference type="SMART" id="SM00382"/>
    </source>
</evidence>
<dbReference type="SMART" id="SM00382">
    <property type="entry name" value="AAA"/>
    <property type="match status" value="1"/>
</dbReference>
<dbReference type="InterPro" id="IPR003593">
    <property type="entry name" value="AAA+_ATPase"/>
</dbReference>
<evidence type="ECO:0000256" key="4">
    <source>
        <dbReference type="SAM" id="MobiDB-lite"/>
    </source>
</evidence>
<evidence type="ECO:0000256" key="1">
    <source>
        <dbReference type="ARBA" id="ARBA00010378"/>
    </source>
</evidence>
<dbReference type="InterPro" id="IPR027417">
    <property type="entry name" value="P-loop_NTPase"/>
</dbReference>
<dbReference type="OrthoDB" id="9806903at2"/>
<protein>
    <submittedName>
        <fullName evidence="6">Stage V sporulation protein K</fullName>
    </submittedName>
</protein>
<dbReference type="SUPFAM" id="SSF52540">
    <property type="entry name" value="P-loop containing nucleoside triphosphate hydrolases"/>
    <property type="match status" value="1"/>
</dbReference>
<dbReference type="CDD" id="cd00009">
    <property type="entry name" value="AAA"/>
    <property type="match status" value="1"/>
</dbReference>
<dbReference type="InterPro" id="IPR000641">
    <property type="entry name" value="CbxX/CfxQ"/>
</dbReference>
<evidence type="ECO:0000313" key="7">
    <source>
        <dbReference type="Proteomes" id="UP000198656"/>
    </source>
</evidence>
<comment type="similarity">
    <text evidence="1">Belongs to the CbxX/CfxQ family.</text>
</comment>
<dbReference type="EMBL" id="FNCP01000010">
    <property type="protein sequence ID" value="SDH12897.1"/>
    <property type="molecule type" value="Genomic_DNA"/>
</dbReference>
<dbReference type="FunFam" id="3.40.50.300:FF:000216">
    <property type="entry name" value="Type VII secretion ATPase EccA"/>
    <property type="match status" value="1"/>
</dbReference>
<dbReference type="PANTHER" id="PTHR43392:SF2">
    <property type="entry name" value="AAA-TYPE ATPASE FAMILY PROTEIN _ ANKYRIN REPEAT FAMILY PROTEIN"/>
    <property type="match status" value="1"/>
</dbReference>
<feature type="compositionally biased region" description="Basic and acidic residues" evidence="4">
    <location>
        <begin position="49"/>
        <end position="63"/>
    </location>
</feature>
<dbReference type="InterPro" id="IPR003959">
    <property type="entry name" value="ATPase_AAA_core"/>
</dbReference>
<feature type="domain" description="AAA+ ATPase" evidence="5">
    <location>
        <begin position="109"/>
        <end position="245"/>
    </location>
</feature>
<reference evidence="7" key="1">
    <citation type="submission" date="2016-10" db="EMBL/GenBank/DDBJ databases">
        <authorList>
            <person name="Varghese N."/>
            <person name="Submissions S."/>
        </authorList>
    </citation>
    <scope>NUCLEOTIDE SEQUENCE [LARGE SCALE GENOMIC DNA]</scope>
    <source>
        <strain evidence="7">DSM 8344</strain>
    </source>
</reference>
<dbReference type="PANTHER" id="PTHR43392">
    <property type="entry name" value="AAA-TYPE ATPASE FAMILY PROTEIN / ANKYRIN REPEAT FAMILY PROTEIN"/>
    <property type="match status" value="1"/>
</dbReference>
<proteinExistence type="inferred from homology"/>
<dbReference type="Pfam" id="PF17866">
    <property type="entry name" value="AAA_lid_6"/>
    <property type="match status" value="1"/>
</dbReference>
<sequence length="333" mass="37989">MTIKIKFGPDNQVPPVIQTPLPPRTEKVHSSINDMVGIGRLRKTNPSSMDKEKDRDKEKDKDKEKVAEILAELESFIGLVIVKRLIRDLQAFVEIQRRRSQEKLIAEPLVLHMIFKGNPGTGKTTVARIVGRLFKEMGVLQKGHIIECERADLVGEYIGHTAQKTRDQLKKALGGVLFIDEAYSLARGGEKDFGKEAIDALVKAMEDNKDNLVLILAGYSQEMDWFLQTNPGLRSRFPIHIDFPDYTIEELLAIGKMMFKFRQYELTLAAEDTLRFHLQTLLSSHRYAGNARLVRNLVEKTIRQQAVRLFQKPSSSREELIQILPIDINMDNL</sequence>
<dbReference type="InterPro" id="IPR050773">
    <property type="entry name" value="CbxX/CfxQ_RuBisCO_ESX"/>
</dbReference>
<feature type="region of interest" description="Disordered" evidence="4">
    <location>
        <begin position="1"/>
        <end position="63"/>
    </location>
</feature>
<dbReference type="GO" id="GO:0005524">
    <property type="term" value="F:ATP binding"/>
    <property type="evidence" value="ECO:0007669"/>
    <property type="project" value="UniProtKB-KW"/>
</dbReference>
<gene>
    <name evidence="6" type="ORF">SAMN05443529_11026</name>
</gene>
<keyword evidence="2" id="KW-0547">Nucleotide-binding</keyword>
<dbReference type="GO" id="GO:0016887">
    <property type="term" value="F:ATP hydrolysis activity"/>
    <property type="evidence" value="ECO:0007669"/>
    <property type="project" value="InterPro"/>
</dbReference>
<dbReference type="InterPro" id="IPR041627">
    <property type="entry name" value="AAA_lid_6"/>
</dbReference>
<dbReference type="PRINTS" id="PR00819">
    <property type="entry name" value="CBXCFQXSUPER"/>
</dbReference>
<dbReference type="Gene3D" id="1.10.8.60">
    <property type="match status" value="1"/>
</dbReference>
<name>A0A1G7ZWC2_9FIRM</name>
<dbReference type="RefSeq" id="WP_092332937.1">
    <property type="nucleotide sequence ID" value="NZ_FNCP01000010.1"/>
</dbReference>
<evidence type="ECO:0000313" key="6">
    <source>
        <dbReference type="EMBL" id="SDH12897.1"/>
    </source>
</evidence>
<dbReference type="STRING" id="1121419.SAMN05443529_11026"/>
<dbReference type="Pfam" id="PF00004">
    <property type="entry name" value="AAA"/>
    <property type="match status" value="1"/>
</dbReference>
<keyword evidence="7" id="KW-1185">Reference proteome</keyword>
<dbReference type="AlphaFoldDB" id="A0A1G7ZWC2"/>